<comment type="caution">
    <text evidence="1">The sequence shown here is derived from an EMBL/GenBank/DDBJ whole genome shotgun (WGS) entry which is preliminary data.</text>
</comment>
<name>A0ACC2PML4_9HYME</name>
<keyword evidence="2" id="KW-1185">Reference proteome</keyword>
<accession>A0ACC2PML4</accession>
<sequence length="147" mass="16231">MIAAILLFIFGRAASHLRRRAENRHEDIIVEDNSGSLSPGGINRLNASAPNLHLEDNTDSHAPGTVSNDSQTPFHTQPNHSTYNSVYVSIPPPRMESPSPEAQMIVYLENEVIRLKKIIECLMNQRVMPPAQGIGVTDPQQNGFHLA</sequence>
<dbReference type="EMBL" id="CM056741">
    <property type="protein sequence ID" value="KAJ8684680.1"/>
    <property type="molecule type" value="Genomic_DNA"/>
</dbReference>
<protein>
    <submittedName>
        <fullName evidence="1">Uncharacterized protein</fullName>
    </submittedName>
</protein>
<gene>
    <name evidence="1" type="ORF">QAD02_020473</name>
</gene>
<reference evidence="1" key="1">
    <citation type="submission" date="2023-04" db="EMBL/GenBank/DDBJ databases">
        <title>A chromosome-level genome assembly of the parasitoid wasp Eretmocerus hayati.</title>
        <authorList>
            <person name="Zhong Y."/>
            <person name="Liu S."/>
            <person name="Liu Y."/>
        </authorList>
    </citation>
    <scope>NUCLEOTIDE SEQUENCE</scope>
    <source>
        <strain evidence="1">ZJU_SS_LIU_2023</strain>
    </source>
</reference>
<proteinExistence type="predicted"/>
<organism evidence="1 2">
    <name type="scientific">Eretmocerus hayati</name>
    <dbReference type="NCBI Taxonomy" id="131215"/>
    <lineage>
        <taxon>Eukaryota</taxon>
        <taxon>Metazoa</taxon>
        <taxon>Ecdysozoa</taxon>
        <taxon>Arthropoda</taxon>
        <taxon>Hexapoda</taxon>
        <taxon>Insecta</taxon>
        <taxon>Pterygota</taxon>
        <taxon>Neoptera</taxon>
        <taxon>Endopterygota</taxon>
        <taxon>Hymenoptera</taxon>
        <taxon>Apocrita</taxon>
        <taxon>Proctotrupomorpha</taxon>
        <taxon>Chalcidoidea</taxon>
        <taxon>Aphelinidae</taxon>
        <taxon>Aphelininae</taxon>
        <taxon>Eretmocerus</taxon>
    </lineage>
</organism>
<evidence type="ECO:0000313" key="1">
    <source>
        <dbReference type="EMBL" id="KAJ8684680.1"/>
    </source>
</evidence>
<evidence type="ECO:0000313" key="2">
    <source>
        <dbReference type="Proteomes" id="UP001239111"/>
    </source>
</evidence>
<dbReference type="Proteomes" id="UP001239111">
    <property type="component" value="Chromosome 1"/>
</dbReference>